<dbReference type="SUPFAM" id="SSF52833">
    <property type="entry name" value="Thioredoxin-like"/>
    <property type="match status" value="1"/>
</dbReference>
<evidence type="ECO:0000313" key="7">
    <source>
        <dbReference type="Proteomes" id="UP001652642"/>
    </source>
</evidence>
<accession>A0ABM5FC59</accession>
<dbReference type="Proteomes" id="UP001652642">
    <property type="component" value="Chromosome 1"/>
</dbReference>
<evidence type="ECO:0000256" key="1">
    <source>
        <dbReference type="SAM" id="MobiDB-lite"/>
    </source>
</evidence>
<dbReference type="Pfam" id="PF13848">
    <property type="entry name" value="Thioredoxin_6"/>
    <property type="match status" value="1"/>
</dbReference>
<dbReference type="Pfam" id="PF24510">
    <property type="entry name" value="TXNDC16_3rd"/>
    <property type="match status" value="1"/>
</dbReference>
<evidence type="ECO:0000259" key="5">
    <source>
        <dbReference type="Pfam" id="PF24509"/>
    </source>
</evidence>
<proteinExistence type="predicted"/>
<evidence type="ECO:0000259" key="3">
    <source>
        <dbReference type="Pfam" id="PF00085"/>
    </source>
</evidence>
<dbReference type="InterPro" id="IPR057642">
    <property type="entry name" value="TXNDC16_2nd"/>
</dbReference>
<feature type="compositionally biased region" description="Basic and acidic residues" evidence="1">
    <location>
        <begin position="831"/>
        <end position="843"/>
    </location>
</feature>
<feature type="chain" id="PRO_5047434026" evidence="2">
    <location>
        <begin position="28"/>
        <end position="843"/>
    </location>
</feature>
<keyword evidence="2" id="KW-0732">Signal</keyword>
<feature type="compositionally biased region" description="Basic and acidic residues" evidence="1">
    <location>
        <begin position="812"/>
        <end position="822"/>
    </location>
</feature>
<gene>
    <name evidence="8" type="primary">TXNDC16</name>
</gene>
<feature type="domain" description="TXNDC16 second thioredoxin-like" evidence="5">
    <location>
        <begin position="139"/>
        <end position="259"/>
    </location>
</feature>
<feature type="region of interest" description="Disordered" evidence="1">
    <location>
        <begin position="784"/>
        <end position="843"/>
    </location>
</feature>
<feature type="domain" description="TXNDC16 third thioredoxin-like" evidence="6">
    <location>
        <begin position="260"/>
        <end position="351"/>
    </location>
</feature>
<keyword evidence="7" id="KW-1185">Reference proteome</keyword>
<dbReference type="InterPro" id="IPR013766">
    <property type="entry name" value="Thioredoxin_domain"/>
</dbReference>
<name>A0ABM5FC59_9SAUR</name>
<dbReference type="InterPro" id="IPR057639">
    <property type="entry name" value="TXNDC16_N"/>
</dbReference>
<evidence type="ECO:0000313" key="8">
    <source>
        <dbReference type="RefSeq" id="XP_072842977.1"/>
    </source>
</evidence>
<dbReference type="PANTHER" id="PTHR22699:SF1">
    <property type="entry name" value="THIOREDOXIN DOMAIN-CONTAINING PROTEIN 16"/>
    <property type="match status" value="1"/>
</dbReference>
<dbReference type="Pfam" id="PF24508">
    <property type="entry name" value="TXNDC16_N"/>
    <property type="match status" value="1"/>
</dbReference>
<feature type="domain" description="TXNDC16 N-terminal" evidence="4">
    <location>
        <begin position="35"/>
        <end position="138"/>
    </location>
</feature>
<dbReference type="PANTHER" id="PTHR22699">
    <property type="entry name" value="THIOREDOXIN DOMAIN-CONTAINING PROTEIN 16"/>
    <property type="match status" value="1"/>
</dbReference>
<dbReference type="RefSeq" id="XP_072842977.1">
    <property type="nucleotide sequence ID" value="XM_072986876.1"/>
</dbReference>
<reference evidence="7" key="1">
    <citation type="submission" date="2025-05" db="UniProtKB">
        <authorList>
            <consortium name="RefSeq"/>
        </authorList>
    </citation>
    <scope>NUCLEOTIDE SEQUENCE [LARGE SCALE GENOMIC DNA]</scope>
</reference>
<evidence type="ECO:0000259" key="6">
    <source>
        <dbReference type="Pfam" id="PF24510"/>
    </source>
</evidence>
<dbReference type="CDD" id="cd02961">
    <property type="entry name" value="PDI_a_family"/>
    <property type="match status" value="1"/>
</dbReference>
<dbReference type="Pfam" id="PF24509">
    <property type="entry name" value="TXNDC16_2nd"/>
    <property type="match status" value="1"/>
</dbReference>
<dbReference type="Pfam" id="PF00085">
    <property type="entry name" value="Thioredoxin"/>
    <property type="match status" value="1"/>
</dbReference>
<evidence type="ECO:0000256" key="2">
    <source>
        <dbReference type="SAM" id="SignalP"/>
    </source>
</evidence>
<sequence length="843" mass="94628">MRSLQRIGGPFLLFLFVLVWTSYLSTASGRKEAAVPELSSEEYFGSLEASKASLVYFRKDASPSAEVFLEQLENAIEPLQDYGISVLKVNCHKGGKTPGYCREESSVGKAYLFRGRILLRELPTDALFSVDAIVANVLFALLFNEVKYVMTLVDLQNLEDSLKGQRDLVFAYVQAVGTAEHRALMETAFVYGAFKFALTTEVTLLKSISPGEPDVPSSRLFFCHCKVDPDPGQPCRRTPMEPMMTTLNIYKFLKLMGQPLVMEVAEDPEKFSPLHLQLGLPLIFVLSREETLEADKKTAESVAWRLLGKAGVFLLSRTSLGGDVPPQNNVAIKTPEEGVSVKYLVLKDTDEIVALVEMRTESKLVQEEEEEDYEEEEVEEEDNEQEIQDDQVVESVIRDQKRELFLGRIQTLTGESFGLTLADASYTLVLFYASWEAVSLVVMQTYAEVAASLKDPEISLARVNCWDWPKLCTQQNVTQFPTLKMYAKEGRWLVYTGMWGTEEILKFVELSRKGCPVRLRTPEDVEEYLRVKSSPYRSAVVLGLFDFSMKEAKEAFTEAARVLNGDVMMGIYCEEDATILSQNYNLPLPGLVLVKSETQKRHHIPLSEYSPGHMVESIRHGLLDVFPEITVGNLPAYFQRAKPLLMLYSDGPLGERVAREMRRVAEGEHREDFVACWLNLKNTPVGWGILKTYFGSPLPPLPLLLWINLHSGGEVFVFPSDRSLSEPDILAWVKKLESGQEALGATLSGEEWRPRLPAYDFLRKMAPTLPEFTIYSGGSIRSHREELEVSQGNQERAPTKKGPTEGGATEAEAEKEPPRGGDLRGTAPRLGAREKQTKRHAEL</sequence>
<dbReference type="InterPro" id="IPR036249">
    <property type="entry name" value="Thioredoxin-like_sf"/>
</dbReference>
<feature type="signal peptide" evidence="2">
    <location>
        <begin position="1"/>
        <end position="27"/>
    </location>
</feature>
<dbReference type="GeneID" id="110088786"/>
<feature type="compositionally biased region" description="Acidic residues" evidence="1">
    <location>
        <begin position="367"/>
        <end position="387"/>
    </location>
</feature>
<protein>
    <submittedName>
        <fullName evidence="8">Thioredoxin domain-containing protein 16</fullName>
    </submittedName>
</protein>
<dbReference type="Gene3D" id="3.40.30.10">
    <property type="entry name" value="Glutaredoxin"/>
    <property type="match status" value="3"/>
</dbReference>
<organism evidence="7 8">
    <name type="scientific">Pogona vitticeps</name>
    <name type="common">central bearded dragon</name>
    <dbReference type="NCBI Taxonomy" id="103695"/>
    <lineage>
        <taxon>Eukaryota</taxon>
        <taxon>Metazoa</taxon>
        <taxon>Chordata</taxon>
        <taxon>Craniata</taxon>
        <taxon>Vertebrata</taxon>
        <taxon>Euteleostomi</taxon>
        <taxon>Lepidosauria</taxon>
        <taxon>Squamata</taxon>
        <taxon>Bifurcata</taxon>
        <taxon>Unidentata</taxon>
        <taxon>Episquamata</taxon>
        <taxon>Toxicofera</taxon>
        <taxon>Iguania</taxon>
        <taxon>Acrodonta</taxon>
        <taxon>Agamidae</taxon>
        <taxon>Amphibolurinae</taxon>
        <taxon>Pogona</taxon>
    </lineage>
</organism>
<dbReference type="InterPro" id="IPR057645">
    <property type="entry name" value="TXNDC16_3rd"/>
</dbReference>
<feature type="region of interest" description="Disordered" evidence="1">
    <location>
        <begin position="364"/>
        <end position="387"/>
    </location>
</feature>
<dbReference type="InterPro" id="IPR040090">
    <property type="entry name" value="TXNDC16"/>
</dbReference>
<evidence type="ECO:0000259" key="4">
    <source>
        <dbReference type="Pfam" id="PF24508"/>
    </source>
</evidence>
<feature type="domain" description="Thioredoxin" evidence="3">
    <location>
        <begin position="410"/>
        <end position="508"/>
    </location>
</feature>
<reference evidence="8" key="2">
    <citation type="submission" date="2025-08" db="UniProtKB">
        <authorList>
            <consortium name="RefSeq"/>
        </authorList>
    </citation>
    <scope>IDENTIFICATION</scope>
</reference>